<evidence type="ECO:0000259" key="3">
    <source>
        <dbReference type="PROSITE" id="PS51332"/>
    </source>
</evidence>
<dbReference type="PANTHER" id="PTHR45833">
    <property type="entry name" value="METHIONINE SYNTHASE"/>
    <property type="match status" value="1"/>
</dbReference>
<dbReference type="PANTHER" id="PTHR45833:SF1">
    <property type="entry name" value="METHIONINE SYNTHASE"/>
    <property type="match status" value="1"/>
</dbReference>
<dbReference type="Gene3D" id="1.10.1240.10">
    <property type="entry name" value="Methionine synthase domain"/>
    <property type="match status" value="1"/>
</dbReference>
<dbReference type="PROSITE" id="PS51332">
    <property type="entry name" value="B12_BINDING"/>
    <property type="match status" value="1"/>
</dbReference>
<organism evidence="4">
    <name type="scientific">Mycolicibacterium gilvum (strain PYR-GCK)</name>
    <name type="common">Mycobacterium gilvum (strain PYR-GCK)</name>
    <dbReference type="NCBI Taxonomy" id="350054"/>
    <lineage>
        <taxon>Bacteria</taxon>
        <taxon>Bacillati</taxon>
        <taxon>Actinomycetota</taxon>
        <taxon>Actinomycetes</taxon>
        <taxon>Mycobacteriales</taxon>
        <taxon>Mycobacteriaceae</taxon>
        <taxon>Mycolicibacterium</taxon>
    </lineage>
</organism>
<dbReference type="GO" id="GO:0046872">
    <property type="term" value="F:metal ion binding"/>
    <property type="evidence" value="ECO:0007669"/>
    <property type="project" value="UniProtKB-KW"/>
</dbReference>
<dbReference type="GO" id="GO:0050667">
    <property type="term" value="P:homocysteine metabolic process"/>
    <property type="evidence" value="ECO:0007669"/>
    <property type="project" value="TreeGrafter"/>
</dbReference>
<dbReference type="InterPro" id="IPR036594">
    <property type="entry name" value="Meth_synthase_dom"/>
</dbReference>
<gene>
    <name evidence="4" type="ordered locus">Mflv_1030</name>
</gene>
<dbReference type="Pfam" id="PF02607">
    <property type="entry name" value="B12-binding_2"/>
    <property type="match status" value="1"/>
</dbReference>
<evidence type="ECO:0000256" key="1">
    <source>
        <dbReference type="ARBA" id="ARBA00022723"/>
    </source>
</evidence>
<dbReference type="eggNOG" id="COG5012">
    <property type="taxonomic scope" value="Bacteria"/>
</dbReference>
<feature type="domain" description="B12-binding" evidence="3">
    <location>
        <begin position="96"/>
        <end position="222"/>
    </location>
</feature>
<dbReference type="InterPro" id="IPR003759">
    <property type="entry name" value="Cbl-bd_cap"/>
</dbReference>
<dbReference type="KEGG" id="mgi:Mflv_1030"/>
<reference evidence="4" key="2">
    <citation type="journal article" date="2013" name="PLoS ONE">
        <title>A Gene Expression Study of the Activities of Aromatic Ring-Cleavage Dioxygenases in Mycobacterium gilvum PYR-GCK to Changes in Salinity and pH during Pyrene Degradation.</title>
        <authorList>
            <person name="Badejo A.C."/>
            <person name="Badejo A.O."/>
            <person name="Shin K.H."/>
            <person name="Chai Y.G."/>
        </authorList>
    </citation>
    <scope>NUCLEOTIDE SEQUENCE [LARGE SCALE GENOMIC DNA]</scope>
    <source>
        <strain evidence="4">PYR-GCK</strain>
    </source>
</reference>
<reference evidence="4" key="1">
    <citation type="submission" date="2007-04" db="EMBL/GenBank/DDBJ databases">
        <authorList>
            <consortium name="US DOE Joint Genome Institute"/>
            <person name="Copeland A."/>
            <person name="Lucas S."/>
            <person name="Lapidus A."/>
            <person name="Barry K."/>
            <person name="Detter J.C."/>
            <person name="Glavina del Rio T."/>
            <person name="Hammon N."/>
            <person name="Israni S."/>
            <person name="Dalin E."/>
            <person name="Tice H."/>
            <person name="Pitluck S."/>
            <person name="Chain P."/>
            <person name="Malfatti S."/>
            <person name="Shin M."/>
            <person name="Vergez L."/>
            <person name="Schmutz J."/>
            <person name="Larimer F."/>
            <person name="Land M."/>
            <person name="Hauser L."/>
            <person name="Kyrpides N."/>
            <person name="Mikhailova N."/>
            <person name="Miller C."/>
            <person name="Richardson P."/>
        </authorList>
    </citation>
    <scope>NUCLEOTIDE SEQUENCE</scope>
    <source>
        <strain evidence="4">PYR-GCK</strain>
    </source>
</reference>
<dbReference type="STRING" id="350054.Mflv_1030"/>
<dbReference type="Gene3D" id="3.40.50.280">
    <property type="entry name" value="Cobalamin-binding domain"/>
    <property type="match status" value="1"/>
</dbReference>
<name>A4T483_MYCGI</name>
<dbReference type="GO" id="GO:0005829">
    <property type="term" value="C:cytosol"/>
    <property type="evidence" value="ECO:0007669"/>
    <property type="project" value="TreeGrafter"/>
</dbReference>
<keyword evidence="1" id="KW-0479">Metal-binding</keyword>
<dbReference type="GO" id="GO:0008705">
    <property type="term" value="F:methionine synthase activity"/>
    <property type="evidence" value="ECO:0007669"/>
    <property type="project" value="TreeGrafter"/>
</dbReference>
<dbReference type="AlphaFoldDB" id="A4T483"/>
<dbReference type="GO" id="GO:0031419">
    <property type="term" value="F:cobalamin binding"/>
    <property type="evidence" value="ECO:0007669"/>
    <property type="project" value="InterPro"/>
</dbReference>
<dbReference type="InterPro" id="IPR050554">
    <property type="entry name" value="Met_Synthase/Corrinoid"/>
</dbReference>
<evidence type="ECO:0000313" key="4">
    <source>
        <dbReference type="EMBL" id="ABP43513.1"/>
    </source>
</evidence>
<protein>
    <submittedName>
        <fullName evidence="4">Cobalamin B12-binding domain protein</fullName>
    </submittedName>
</protein>
<proteinExistence type="predicted"/>
<keyword evidence="2" id="KW-0170">Cobalt</keyword>
<sequence length="358" mass="38543">MSALNPDCLALQERLWAAVMDGDEYTASTVVFGALDAGLDPEDVLLDVIAVVQRRVGTEWAANRITVAQEHAATAINDRVIAALAHHPKACRRPDAGRVTVACVDGEWHALPARLLAEVLRLRGWQVDFLGAQVPTPHLIAHVHQHGPVAVALSCSIPTRLPTAHAAITACQAAGVPVLAGGAAFGFDGRFARLLGADAWASDARTAADLLRGGVRPAQSTATHQPIDDLPHLADQEYTMVRSTATTLVQTTVEELEDRYPAMRDYNPAQRERTAEDIAHIVAFLSTALYTDDDDLFTEFVCWTAEILVARAVPAESLYPALDSLSGQLREFPRAQRLLTAAHAALHQSTTTNPPLFA</sequence>
<dbReference type="InterPro" id="IPR036724">
    <property type="entry name" value="Cobalamin-bd_sf"/>
</dbReference>
<accession>A4T483</accession>
<dbReference type="GO" id="GO:0046653">
    <property type="term" value="P:tetrahydrofolate metabolic process"/>
    <property type="evidence" value="ECO:0007669"/>
    <property type="project" value="TreeGrafter"/>
</dbReference>
<dbReference type="OrthoDB" id="3782345at2"/>
<dbReference type="EMBL" id="CP000656">
    <property type="protein sequence ID" value="ABP43513.1"/>
    <property type="molecule type" value="Genomic_DNA"/>
</dbReference>
<dbReference type="SUPFAM" id="SSF52242">
    <property type="entry name" value="Cobalamin (vitamin B12)-binding domain"/>
    <property type="match status" value="1"/>
</dbReference>
<dbReference type="Pfam" id="PF02310">
    <property type="entry name" value="B12-binding"/>
    <property type="match status" value="1"/>
</dbReference>
<dbReference type="HOGENOM" id="CLU_069063_0_0_11"/>
<dbReference type="InterPro" id="IPR006158">
    <property type="entry name" value="Cobalamin-bd"/>
</dbReference>
<evidence type="ECO:0000256" key="2">
    <source>
        <dbReference type="ARBA" id="ARBA00023285"/>
    </source>
</evidence>